<accession>A0AA97KFQ2</accession>
<dbReference type="GO" id="GO:0005525">
    <property type="term" value="F:GTP binding"/>
    <property type="evidence" value="ECO:0007669"/>
    <property type="project" value="UniProtKB-KW"/>
</dbReference>
<dbReference type="GO" id="GO:0003924">
    <property type="term" value="F:GTPase activity"/>
    <property type="evidence" value="ECO:0007669"/>
    <property type="project" value="TreeGrafter"/>
</dbReference>
<evidence type="ECO:0000256" key="2">
    <source>
        <dbReference type="ARBA" id="ARBA00022741"/>
    </source>
</evidence>
<protein>
    <submittedName>
        <fullName evidence="7">Uncharacterized protein LOC129342969</fullName>
    </submittedName>
</protein>
<dbReference type="GO" id="GO:0016020">
    <property type="term" value="C:membrane"/>
    <property type="evidence" value="ECO:0007669"/>
    <property type="project" value="InterPro"/>
</dbReference>
<keyword evidence="2" id="KW-0547">Nucleotide-binding</keyword>
<name>A0AA97KFQ2_EUBMA</name>
<dbReference type="InterPro" id="IPR027417">
    <property type="entry name" value="P-loop_NTPase"/>
</dbReference>
<dbReference type="InterPro" id="IPR051515">
    <property type="entry name" value="IRG"/>
</dbReference>
<gene>
    <name evidence="7" type="primary">LOC129342969</name>
</gene>
<evidence type="ECO:0000256" key="1">
    <source>
        <dbReference type="ARBA" id="ARBA00005429"/>
    </source>
</evidence>
<feature type="domain" description="IRG-type G" evidence="5">
    <location>
        <begin position="460"/>
        <end position="640"/>
    </location>
</feature>
<evidence type="ECO:0000313" key="6">
    <source>
        <dbReference type="Proteomes" id="UP001190640"/>
    </source>
</evidence>
<proteinExistence type="inferred from homology"/>
<evidence type="ECO:0000259" key="5">
    <source>
        <dbReference type="PROSITE" id="PS51716"/>
    </source>
</evidence>
<comment type="similarity">
    <text evidence="1">Belongs to the TRAFAC class dynamin-like GTPase superfamily. IRG family.</text>
</comment>
<dbReference type="Proteomes" id="UP001190640">
    <property type="component" value="Chromosome 15"/>
</dbReference>
<dbReference type="Pfam" id="PF05049">
    <property type="entry name" value="IIGP"/>
    <property type="match status" value="2"/>
</dbReference>
<keyword evidence="4" id="KW-0342">GTP-binding</keyword>
<evidence type="ECO:0000256" key="4">
    <source>
        <dbReference type="ARBA" id="ARBA00023134"/>
    </source>
</evidence>
<dbReference type="GeneID" id="129342969"/>
<evidence type="ECO:0000313" key="7">
    <source>
        <dbReference type="RefSeq" id="XP_054854901.1"/>
    </source>
</evidence>
<dbReference type="PANTHER" id="PTHR32341">
    <property type="entry name" value="INTERFERON-INDUCIBLE GTPASE"/>
    <property type="match status" value="1"/>
</dbReference>
<evidence type="ECO:0000256" key="3">
    <source>
        <dbReference type="ARBA" id="ARBA00022801"/>
    </source>
</evidence>
<dbReference type="KEGG" id="emc:129342969"/>
<dbReference type="FunFam" id="3.40.50.300:FF:000541">
    <property type="entry name" value="Immunity related GTPase M"/>
    <property type="match status" value="2"/>
</dbReference>
<keyword evidence="6" id="KW-1185">Reference proteome</keyword>
<organism evidence="6 7">
    <name type="scientific">Eublepharis macularius</name>
    <name type="common">Leopard gecko</name>
    <name type="synonym">Cyrtodactylus macularius</name>
    <dbReference type="NCBI Taxonomy" id="481883"/>
    <lineage>
        <taxon>Eukaryota</taxon>
        <taxon>Metazoa</taxon>
        <taxon>Chordata</taxon>
        <taxon>Craniata</taxon>
        <taxon>Vertebrata</taxon>
        <taxon>Euteleostomi</taxon>
        <taxon>Lepidosauria</taxon>
        <taxon>Squamata</taxon>
        <taxon>Bifurcata</taxon>
        <taxon>Gekkota</taxon>
        <taxon>Eublepharidae</taxon>
        <taxon>Eublepharinae</taxon>
        <taxon>Eublepharis</taxon>
    </lineage>
</organism>
<sequence length="813" mass="91535">MGSAISQTIIRDELEKLKEALDNNNLSDVTEQSRINLNLLKNTTLDIAITGASGTGKSSFVNALRGMTDYEEGAAETGGTQTTVKAKGYPHPTFPKVTIWDLPGIETPDFEPDKYLKKVNFRQYDFFIIVASNRFTTNDVLLAHEILKMKKKFYYVRTNVDVSIRSERRKPNFNEEKTLMKIRKYCCAGLIKVGEYNPKVFLTSRWDLNLYDFPLLRETLENDLDDLKRYALITTMPNFSREILRKKKVVMEALIWQLSLVSCVIGTIPVPGLSLVCDLGILVETMRDFCKVFGLDDESLKRLADRTGKPVPVLRSAIKKSRMANHVTPDFVKGLLSKSIVCGAMMAVEFVFGFIPGLGSVFGGISSFATTFYMLKSFLNDVVEDAEDVLAKAAENLESRYKQRPRTSIWRPDSYTTMAFAFTKEAIRKEFEKLKNDLENRNLEDAIQQSEKYLDLVKNSTLDIAITGDTGAGKSSLVNALRGMTDSEEGAAETGETQTTMERMKYSHPSFPNVTIWDLPGIGTTDFEPKDYLKKVHFKEYDFFVIVASNRFTTNDVLLAREILKMKKKFYYVRTKVDVSIDSERRKPNFCKAKCLDKIREYCCDNLAKAGESNPLVFLISRWDLDIYDFPRLQMTLENDLDDLKKYALIASMPAFSREVLEKKKAAMESLIWKVSLVSCGIGAIPVPGLSLVCDIGILVATMRYFCKVFGLDEDSLCRLASRVGKPLSMLRSAIKKSPMASQVTTEFVIDLLTKSLLCGTMMAVEFALDFVPVLGSLTGGGLSFVTTFYILKSFLHDVEEDAENVRAKAVES</sequence>
<dbReference type="PANTHER" id="PTHR32341:SF17">
    <property type="entry name" value="IRG-TYPE G DOMAIN-CONTAINING PROTEIN"/>
    <property type="match status" value="1"/>
</dbReference>
<keyword evidence="3" id="KW-0378">Hydrolase</keyword>
<reference evidence="7" key="1">
    <citation type="submission" date="2025-08" db="UniProtKB">
        <authorList>
            <consortium name="RefSeq"/>
        </authorList>
    </citation>
    <scope>IDENTIFICATION</scope>
    <source>
        <tissue evidence="7">Blood</tissue>
    </source>
</reference>
<dbReference type="SUPFAM" id="SSF52540">
    <property type="entry name" value="P-loop containing nucleoside triphosphate hydrolases"/>
    <property type="match status" value="2"/>
</dbReference>
<dbReference type="InterPro" id="IPR007743">
    <property type="entry name" value="Immunity-related_GTPase-like"/>
</dbReference>
<dbReference type="RefSeq" id="XP_054854901.1">
    <property type="nucleotide sequence ID" value="XM_054998926.1"/>
</dbReference>
<dbReference type="PROSITE" id="PS51716">
    <property type="entry name" value="G_IRG"/>
    <property type="match status" value="2"/>
</dbReference>
<dbReference type="AlphaFoldDB" id="A0AA97KFQ2"/>
<dbReference type="Gene3D" id="3.40.50.300">
    <property type="entry name" value="P-loop containing nucleotide triphosphate hydrolases"/>
    <property type="match status" value="2"/>
</dbReference>
<dbReference type="InterPro" id="IPR030385">
    <property type="entry name" value="G_IRG_dom"/>
</dbReference>
<feature type="domain" description="IRG-type G" evidence="5">
    <location>
        <begin position="43"/>
        <end position="223"/>
    </location>
</feature>